<dbReference type="AlphaFoldDB" id="A0A940XGW1"/>
<keyword evidence="3" id="KW-1185">Reference proteome</keyword>
<comment type="caution">
    <text evidence="2">The sequence shown here is derived from an EMBL/GenBank/DDBJ whole genome shotgun (WGS) entry which is preliminary data.</text>
</comment>
<feature type="transmembrane region" description="Helical" evidence="1">
    <location>
        <begin position="36"/>
        <end position="57"/>
    </location>
</feature>
<keyword evidence="1" id="KW-0472">Membrane</keyword>
<evidence type="ECO:0000313" key="3">
    <source>
        <dbReference type="Proteomes" id="UP000677875"/>
    </source>
</evidence>
<feature type="transmembrane region" description="Helical" evidence="1">
    <location>
        <begin position="96"/>
        <end position="115"/>
    </location>
</feature>
<reference evidence="2" key="1">
    <citation type="submission" date="2021-04" db="EMBL/GenBank/DDBJ databases">
        <title>Genome seq and assembly of Streptomyces sp. RG38.</title>
        <authorList>
            <person name="Chhetri G."/>
        </authorList>
    </citation>
    <scope>NUCLEOTIDE SEQUENCE</scope>
    <source>
        <strain evidence="2">RG38</strain>
    </source>
</reference>
<keyword evidence="1" id="KW-0812">Transmembrane</keyword>
<keyword evidence="1" id="KW-1133">Transmembrane helix</keyword>
<dbReference type="RefSeq" id="WP_210873237.1">
    <property type="nucleotide sequence ID" value="NZ_JAGPNL010000004.1"/>
</dbReference>
<protein>
    <recommendedName>
        <fullName evidence="4">ATP synthase protein I</fullName>
    </recommendedName>
</protein>
<evidence type="ECO:0008006" key="4">
    <source>
        <dbReference type="Google" id="ProtNLM"/>
    </source>
</evidence>
<feature type="transmembrane region" description="Helical" evidence="1">
    <location>
        <begin position="12"/>
        <end position="30"/>
    </location>
</feature>
<evidence type="ECO:0000313" key="2">
    <source>
        <dbReference type="EMBL" id="MBQ0828165.1"/>
    </source>
</evidence>
<accession>A0A940XGW1</accession>
<sequence>MPSSDARILIQAAAPTAAVGAVAVGIGGALEGGQGAIGAGIATLLVLLLMGVGLYALQQSAKALPHLFQAMGLMMYLAQILLMFTFLALFKNTTLFHPQVFALALLASTLTWVGAQARATVKAKIPYVEPDSTTGEKKETQGLTS</sequence>
<gene>
    <name evidence="2" type="ORF">J5Y05_16920</name>
</gene>
<feature type="transmembrane region" description="Helical" evidence="1">
    <location>
        <begin position="69"/>
        <end position="90"/>
    </location>
</feature>
<name>A0A940XGW1_9ACTN</name>
<proteinExistence type="predicted"/>
<dbReference type="Proteomes" id="UP000677875">
    <property type="component" value="Unassembled WGS sequence"/>
</dbReference>
<dbReference type="EMBL" id="JAGPNL010000004">
    <property type="protein sequence ID" value="MBQ0828165.1"/>
    <property type="molecule type" value="Genomic_DNA"/>
</dbReference>
<evidence type="ECO:0000256" key="1">
    <source>
        <dbReference type="SAM" id="Phobius"/>
    </source>
</evidence>
<organism evidence="2 3">
    <name type="scientific">Streptomyces tagetis</name>
    <dbReference type="NCBI Taxonomy" id="2820809"/>
    <lineage>
        <taxon>Bacteria</taxon>
        <taxon>Bacillati</taxon>
        <taxon>Actinomycetota</taxon>
        <taxon>Actinomycetes</taxon>
        <taxon>Kitasatosporales</taxon>
        <taxon>Streptomycetaceae</taxon>
        <taxon>Streptomyces</taxon>
    </lineage>
</organism>